<dbReference type="Proteomes" id="UP000190188">
    <property type="component" value="Unassembled WGS sequence"/>
</dbReference>
<comment type="caution">
    <text evidence="1">The sequence shown here is derived from an EMBL/GenBank/DDBJ whole genome shotgun (WGS) entry which is preliminary data.</text>
</comment>
<protein>
    <submittedName>
        <fullName evidence="1">Phosphoglucomutase</fullName>
    </submittedName>
</protein>
<sequence>MSYPDQVDQFTDKLNKKLDGSVYVIEEILTITGGLFEGLLAHDNITNNSIRVYTGPKLTGKEITDYVISIPSDTPWRRSIKIFADVPKVYVTYETDGDIVEADDINQLQVSITSTQAEIERYKEEGIIDGGYFSRGK</sequence>
<dbReference type="OrthoDB" id="2609750at2"/>
<evidence type="ECO:0000313" key="2">
    <source>
        <dbReference type="Proteomes" id="UP000190188"/>
    </source>
</evidence>
<dbReference type="STRING" id="1324314.BVG16_15640"/>
<organism evidence="1 2">
    <name type="scientific">Paenibacillus selenitireducens</name>
    <dbReference type="NCBI Taxonomy" id="1324314"/>
    <lineage>
        <taxon>Bacteria</taxon>
        <taxon>Bacillati</taxon>
        <taxon>Bacillota</taxon>
        <taxon>Bacilli</taxon>
        <taxon>Bacillales</taxon>
        <taxon>Paenibacillaceae</taxon>
        <taxon>Paenibacillus</taxon>
    </lineage>
</organism>
<name>A0A1T2XAJ3_9BACL</name>
<dbReference type="EMBL" id="MSZX01000006">
    <property type="protein sequence ID" value="OPA76613.1"/>
    <property type="molecule type" value="Genomic_DNA"/>
</dbReference>
<proteinExistence type="predicted"/>
<accession>A0A1T2XAJ3</accession>
<keyword evidence="2" id="KW-1185">Reference proteome</keyword>
<evidence type="ECO:0000313" key="1">
    <source>
        <dbReference type="EMBL" id="OPA76613.1"/>
    </source>
</evidence>
<dbReference type="AlphaFoldDB" id="A0A1T2XAJ3"/>
<reference evidence="1 2" key="1">
    <citation type="submission" date="2017-01" db="EMBL/GenBank/DDBJ databases">
        <title>Genome analysis of Paenibacillus selenitrireducens ES3-24.</title>
        <authorList>
            <person name="Xu D."/>
            <person name="Yao R."/>
            <person name="Zheng S."/>
        </authorList>
    </citation>
    <scope>NUCLEOTIDE SEQUENCE [LARGE SCALE GENOMIC DNA]</scope>
    <source>
        <strain evidence="1 2">ES3-24</strain>
    </source>
</reference>
<gene>
    <name evidence="1" type="ORF">BVG16_15640</name>
</gene>
<dbReference type="RefSeq" id="WP_078499628.1">
    <property type="nucleotide sequence ID" value="NZ_MSZX01000006.1"/>
</dbReference>